<name>R0J350_EXST2</name>
<accession>R0J350</accession>
<dbReference type="EMBL" id="KB908482">
    <property type="protein sequence ID" value="EOA91136.1"/>
    <property type="molecule type" value="Genomic_DNA"/>
</dbReference>
<dbReference type="GeneID" id="19404162"/>
<dbReference type="AlphaFoldDB" id="R0J350"/>
<organism evidence="1 2">
    <name type="scientific">Exserohilum turcicum (strain 28A)</name>
    <name type="common">Northern leaf blight fungus</name>
    <name type="synonym">Setosphaeria turcica</name>
    <dbReference type="NCBI Taxonomy" id="671987"/>
    <lineage>
        <taxon>Eukaryota</taxon>
        <taxon>Fungi</taxon>
        <taxon>Dikarya</taxon>
        <taxon>Ascomycota</taxon>
        <taxon>Pezizomycotina</taxon>
        <taxon>Dothideomycetes</taxon>
        <taxon>Pleosporomycetidae</taxon>
        <taxon>Pleosporales</taxon>
        <taxon>Pleosporineae</taxon>
        <taxon>Pleosporaceae</taxon>
        <taxon>Exserohilum</taxon>
    </lineage>
</organism>
<protein>
    <submittedName>
        <fullName evidence="1">Uncharacterized protein</fullName>
    </submittedName>
</protein>
<dbReference type="Proteomes" id="UP000016935">
    <property type="component" value="Unassembled WGS sequence"/>
</dbReference>
<dbReference type="RefSeq" id="XP_008021328.1">
    <property type="nucleotide sequence ID" value="XM_008023137.1"/>
</dbReference>
<keyword evidence="2" id="KW-1185">Reference proteome</keyword>
<dbReference type="eggNOG" id="ENOG502RIRY">
    <property type="taxonomic scope" value="Eukaryota"/>
</dbReference>
<sequence length="134" mass="15241">MVFGLAQWGHGHPLDEKRTRCYYNVKDVGLETASSDTPIFSEKSPLTITPRPTGVVMERAIRGEIGGENDLYFVPSKSSLERDGNVANRILDYIGCSQYFEPGSVVHTRRPRFDRVKRWLVNHNFKLPYPSPSD</sequence>
<dbReference type="HOGENOM" id="CLU_1897505_0_0_1"/>
<proteinExistence type="predicted"/>
<gene>
    <name evidence="1" type="ORF">SETTUDRAFT_36616</name>
</gene>
<evidence type="ECO:0000313" key="1">
    <source>
        <dbReference type="EMBL" id="EOA91136.1"/>
    </source>
</evidence>
<evidence type="ECO:0000313" key="2">
    <source>
        <dbReference type="Proteomes" id="UP000016935"/>
    </source>
</evidence>
<reference evidence="1 2" key="1">
    <citation type="journal article" date="2012" name="PLoS Pathog.">
        <title>Diverse lifestyles and strategies of plant pathogenesis encoded in the genomes of eighteen Dothideomycetes fungi.</title>
        <authorList>
            <person name="Ohm R.A."/>
            <person name="Feau N."/>
            <person name="Henrissat B."/>
            <person name="Schoch C.L."/>
            <person name="Horwitz B.A."/>
            <person name="Barry K.W."/>
            <person name="Condon B.J."/>
            <person name="Copeland A.C."/>
            <person name="Dhillon B."/>
            <person name="Glaser F."/>
            <person name="Hesse C.N."/>
            <person name="Kosti I."/>
            <person name="LaButti K."/>
            <person name="Lindquist E.A."/>
            <person name="Lucas S."/>
            <person name="Salamov A.A."/>
            <person name="Bradshaw R.E."/>
            <person name="Ciuffetti L."/>
            <person name="Hamelin R.C."/>
            <person name="Kema G.H.J."/>
            <person name="Lawrence C."/>
            <person name="Scott J.A."/>
            <person name="Spatafora J.W."/>
            <person name="Turgeon B.G."/>
            <person name="de Wit P.J.G.M."/>
            <person name="Zhong S."/>
            <person name="Goodwin S.B."/>
            <person name="Grigoriev I.V."/>
        </authorList>
    </citation>
    <scope>NUCLEOTIDE SEQUENCE [LARGE SCALE GENOMIC DNA]</scope>
    <source>
        <strain evidence="2">28A</strain>
    </source>
</reference>
<reference evidence="1 2" key="2">
    <citation type="journal article" date="2013" name="PLoS Genet.">
        <title>Comparative genome structure, secondary metabolite, and effector coding capacity across Cochliobolus pathogens.</title>
        <authorList>
            <person name="Condon B.J."/>
            <person name="Leng Y."/>
            <person name="Wu D."/>
            <person name="Bushley K.E."/>
            <person name="Ohm R.A."/>
            <person name="Otillar R."/>
            <person name="Martin J."/>
            <person name="Schackwitz W."/>
            <person name="Grimwood J."/>
            <person name="MohdZainudin N."/>
            <person name="Xue C."/>
            <person name="Wang R."/>
            <person name="Manning V.A."/>
            <person name="Dhillon B."/>
            <person name="Tu Z.J."/>
            <person name="Steffenson B.J."/>
            <person name="Salamov A."/>
            <person name="Sun H."/>
            <person name="Lowry S."/>
            <person name="LaButti K."/>
            <person name="Han J."/>
            <person name="Copeland A."/>
            <person name="Lindquist E."/>
            <person name="Barry K."/>
            <person name="Schmutz J."/>
            <person name="Baker S.E."/>
            <person name="Ciuffetti L.M."/>
            <person name="Grigoriev I.V."/>
            <person name="Zhong S."/>
            <person name="Turgeon B.G."/>
        </authorList>
    </citation>
    <scope>NUCLEOTIDE SEQUENCE [LARGE SCALE GENOMIC DNA]</scope>
    <source>
        <strain evidence="2">28A</strain>
    </source>
</reference>